<dbReference type="AlphaFoldDB" id="A0A2V4BLM2"/>
<name>A0A2V4BLM2_9PSEU</name>
<dbReference type="OrthoDB" id="9798999at2"/>
<dbReference type="PIRSF" id="PIRSF016702">
    <property type="entry name" value="DNA_bp_PD1"/>
    <property type="match status" value="1"/>
</dbReference>
<dbReference type="Pfam" id="PF03479">
    <property type="entry name" value="PCC"/>
    <property type="match status" value="1"/>
</dbReference>
<accession>A0A2V4BLM2</accession>
<organism evidence="1 2">
    <name type="scientific">Prauserella muralis</name>
    <dbReference type="NCBI Taxonomy" id="588067"/>
    <lineage>
        <taxon>Bacteria</taxon>
        <taxon>Bacillati</taxon>
        <taxon>Actinomycetota</taxon>
        <taxon>Actinomycetes</taxon>
        <taxon>Pseudonocardiales</taxon>
        <taxon>Pseudonocardiaceae</taxon>
        <taxon>Prauserella</taxon>
    </lineage>
</organism>
<keyword evidence="2" id="KW-1185">Reference proteome</keyword>
<dbReference type="Proteomes" id="UP000249915">
    <property type="component" value="Unassembled WGS sequence"/>
</dbReference>
<dbReference type="Gene3D" id="3.30.1330.80">
    <property type="entry name" value="Hypothetical protein, similar to alpha- acetolactate decarboxylase, domain 2"/>
    <property type="match status" value="1"/>
</dbReference>
<dbReference type="PROSITE" id="PS51742">
    <property type="entry name" value="PPC"/>
    <property type="match status" value="1"/>
</dbReference>
<evidence type="ECO:0000313" key="2">
    <source>
        <dbReference type="Proteomes" id="UP000249915"/>
    </source>
</evidence>
<gene>
    <name evidence="1" type="ORF">BAY60_03925</name>
</gene>
<comment type="caution">
    <text evidence="1">The sequence shown here is derived from an EMBL/GenBank/DDBJ whole genome shotgun (WGS) entry which is preliminary data.</text>
</comment>
<evidence type="ECO:0000313" key="1">
    <source>
        <dbReference type="EMBL" id="PXY31533.1"/>
    </source>
</evidence>
<dbReference type="InterPro" id="IPR005175">
    <property type="entry name" value="PPC_dom"/>
</dbReference>
<sequence length="163" mass="17522">MAGFAALGDLPSRTYVVVLAAGDPAMSTLRSFANQQRLQAASLTAIGGFSQATLAFFDVEEKQYQDIPVDEQAEVLSLVGDIVRAPDGDWQVHAHAVLGLRDGSTRGGHLREATVRPTLEVTITETPAQLTRRYDDETGLALIDVAEREPLTPTDPLEHGLSP</sequence>
<dbReference type="RefSeq" id="WP_112279566.1">
    <property type="nucleotide sequence ID" value="NZ_MASW01000001.1"/>
</dbReference>
<dbReference type="SUPFAM" id="SSF117856">
    <property type="entry name" value="AF0104/ALDC/Ptd012-like"/>
    <property type="match status" value="1"/>
</dbReference>
<protein>
    <submittedName>
        <fullName evidence="1">Uncharacterized protein</fullName>
    </submittedName>
</protein>
<dbReference type="EMBL" id="MASW01000001">
    <property type="protein sequence ID" value="PXY31533.1"/>
    <property type="molecule type" value="Genomic_DNA"/>
</dbReference>
<proteinExistence type="predicted"/>
<reference evidence="1 2" key="1">
    <citation type="submission" date="2016-07" db="EMBL/GenBank/DDBJ databases">
        <title>Draft genome sequence of Prauserella muralis DSM 45305, isolated from a mould-covered wall in an indoor environment.</title>
        <authorList>
            <person name="Ruckert C."/>
            <person name="Albersmeier A."/>
            <person name="Jiang C.-L."/>
            <person name="Jiang Y."/>
            <person name="Kalinowski J."/>
            <person name="Schneider O."/>
            <person name="Winkler A."/>
            <person name="Zotchev S.B."/>
        </authorList>
    </citation>
    <scope>NUCLEOTIDE SEQUENCE [LARGE SCALE GENOMIC DNA]</scope>
    <source>
        <strain evidence="1 2">DSM 45305</strain>
    </source>
</reference>
<dbReference type="PANTHER" id="PTHR34988:SF1">
    <property type="entry name" value="DNA-BINDING PROTEIN"/>
    <property type="match status" value="1"/>
</dbReference>
<dbReference type="PANTHER" id="PTHR34988">
    <property type="entry name" value="PROTEIN, PUTATIVE-RELATED"/>
    <property type="match status" value="1"/>
</dbReference>
<dbReference type="CDD" id="cd11378">
    <property type="entry name" value="DUF296"/>
    <property type="match status" value="1"/>
</dbReference>
<dbReference type="InterPro" id="IPR025707">
    <property type="entry name" value="DNA_bp_PD1"/>
</dbReference>